<dbReference type="PATRIC" id="fig|1398.22.peg.3697"/>
<keyword evidence="1" id="KW-0812">Transmembrane</keyword>
<name>A0A133KB96_HEYCO</name>
<feature type="transmembrane region" description="Helical" evidence="1">
    <location>
        <begin position="150"/>
        <end position="170"/>
    </location>
</feature>
<dbReference type="RefSeq" id="WP_155641226.1">
    <property type="nucleotide sequence ID" value="NZ_KQ955927.1"/>
</dbReference>
<proteinExistence type="predicted"/>
<gene>
    <name evidence="2" type="ORF">HMPREF3213_03690</name>
</gene>
<keyword evidence="1" id="KW-0472">Membrane</keyword>
<evidence type="ECO:0000313" key="3">
    <source>
        <dbReference type="Proteomes" id="UP000070376"/>
    </source>
</evidence>
<protein>
    <recommendedName>
        <fullName evidence="4">DUF5683 domain-containing protein</fullName>
    </recommendedName>
</protein>
<feature type="transmembrane region" description="Helical" evidence="1">
    <location>
        <begin position="111"/>
        <end position="130"/>
    </location>
</feature>
<comment type="caution">
    <text evidence="2">The sequence shown here is derived from an EMBL/GenBank/DDBJ whole genome shotgun (WGS) entry which is preliminary data.</text>
</comment>
<evidence type="ECO:0000256" key="1">
    <source>
        <dbReference type="SAM" id="Phobius"/>
    </source>
</evidence>
<evidence type="ECO:0008006" key="4">
    <source>
        <dbReference type="Google" id="ProtNLM"/>
    </source>
</evidence>
<dbReference type="Proteomes" id="UP000070376">
    <property type="component" value="Unassembled WGS sequence"/>
</dbReference>
<keyword evidence="1" id="KW-1133">Transmembrane helix</keyword>
<evidence type="ECO:0000313" key="2">
    <source>
        <dbReference type="EMBL" id="KWZ76789.1"/>
    </source>
</evidence>
<sequence>MEKPTNYKSPVAALLWSFALPGFGQFYNGDYLLGFLFMALELTINHQSRLNLAIIYAFQENFENGHHVINYEWGMFYPSVLCFCLWQAFNRAKEINWHLEQKGISPPKKKASLTGILFGLVVGMNFGFYWHHFFFYEKFRMLRFLDIPVMNAFVFGLIFSIMGYGIEKIFRSSKKVKFN</sequence>
<dbReference type="AlphaFoldDB" id="A0A133KB96"/>
<accession>A0A133KB96</accession>
<dbReference type="EMBL" id="LRPN01000188">
    <property type="protein sequence ID" value="KWZ76789.1"/>
    <property type="molecule type" value="Genomic_DNA"/>
</dbReference>
<reference evidence="3" key="1">
    <citation type="submission" date="2016-01" db="EMBL/GenBank/DDBJ databases">
        <authorList>
            <person name="Mitreva M."/>
            <person name="Pepin K.H."/>
            <person name="Mihindukulasuriya K.A."/>
            <person name="Fulton R."/>
            <person name="Fronick C."/>
            <person name="O'Laughlin M."/>
            <person name="Miner T."/>
            <person name="Herter B."/>
            <person name="Rosa B.A."/>
            <person name="Cordes M."/>
            <person name="Tomlinson C."/>
            <person name="Wollam A."/>
            <person name="Palsikar V.B."/>
            <person name="Mardis E.R."/>
            <person name="Wilson R.K."/>
        </authorList>
    </citation>
    <scope>NUCLEOTIDE SEQUENCE [LARGE SCALE GENOMIC DNA]</scope>
    <source>
        <strain evidence="3">GED7749B</strain>
    </source>
</reference>
<organism evidence="2 3">
    <name type="scientific">Heyndrickxia coagulans</name>
    <name type="common">Weizmannia coagulans</name>
    <dbReference type="NCBI Taxonomy" id="1398"/>
    <lineage>
        <taxon>Bacteria</taxon>
        <taxon>Bacillati</taxon>
        <taxon>Bacillota</taxon>
        <taxon>Bacilli</taxon>
        <taxon>Bacillales</taxon>
        <taxon>Bacillaceae</taxon>
        <taxon>Heyndrickxia</taxon>
    </lineage>
</organism>